<gene>
    <name evidence="2" type="ORF">DIS24_g5833</name>
</gene>
<evidence type="ECO:0000313" key="2">
    <source>
        <dbReference type="EMBL" id="KAK0653616.1"/>
    </source>
</evidence>
<feature type="region of interest" description="Disordered" evidence="1">
    <location>
        <begin position="1"/>
        <end position="65"/>
    </location>
</feature>
<name>A0AA40CW56_9PEZI</name>
<keyword evidence="3" id="KW-1185">Reference proteome</keyword>
<reference evidence="2" key="1">
    <citation type="submission" date="2023-06" db="EMBL/GenBank/DDBJ databases">
        <title>Multi-omics analyses reveal the molecular pathogenesis toolkit of Lasiodiplodia hormozganensis, a cross-kingdom pathogen.</title>
        <authorList>
            <person name="Felix C."/>
            <person name="Meneses R."/>
            <person name="Goncalves M.F.M."/>
            <person name="Tilleman L."/>
            <person name="Duarte A.S."/>
            <person name="Jorrin-Novo J.V."/>
            <person name="Van De Peer Y."/>
            <person name="Deforce D."/>
            <person name="Van Nieuwerburgh F."/>
            <person name="Esteves A.C."/>
            <person name="Alves A."/>
        </authorList>
    </citation>
    <scope>NUCLEOTIDE SEQUENCE</scope>
    <source>
        <strain evidence="2">CBS 339.90</strain>
    </source>
</reference>
<comment type="caution">
    <text evidence="2">The sequence shown here is derived from an EMBL/GenBank/DDBJ whole genome shotgun (WGS) entry which is preliminary data.</text>
</comment>
<feature type="compositionally biased region" description="Pro residues" evidence="1">
    <location>
        <begin position="401"/>
        <end position="410"/>
    </location>
</feature>
<feature type="compositionally biased region" description="Acidic residues" evidence="1">
    <location>
        <begin position="455"/>
        <end position="467"/>
    </location>
</feature>
<evidence type="ECO:0000256" key="1">
    <source>
        <dbReference type="SAM" id="MobiDB-lite"/>
    </source>
</evidence>
<protein>
    <recommendedName>
        <fullName evidence="4">BTB domain-containing protein</fullName>
    </recommendedName>
</protein>
<dbReference type="PANTHER" id="PTHR37538">
    <property type="entry name" value="BTB DOMAIN-CONTAINING PROTEIN"/>
    <property type="match status" value="1"/>
</dbReference>
<accession>A0AA40CW56</accession>
<feature type="compositionally biased region" description="Basic residues" evidence="1">
    <location>
        <begin position="1"/>
        <end position="10"/>
    </location>
</feature>
<dbReference type="PANTHER" id="PTHR37538:SF1">
    <property type="entry name" value="BTB DOMAIN-CONTAINING PROTEIN"/>
    <property type="match status" value="1"/>
</dbReference>
<dbReference type="Proteomes" id="UP001175001">
    <property type="component" value="Unassembled WGS sequence"/>
</dbReference>
<organism evidence="2 3">
    <name type="scientific">Lasiodiplodia hormozganensis</name>
    <dbReference type="NCBI Taxonomy" id="869390"/>
    <lineage>
        <taxon>Eukaryota</taxon>
        <taxon>Fungi</taxon>
        <taxon>Dikarya</taxon>
        <taxon>Ascomycota</taxon>
        <taxon>Pezizomycotina</taxon>
        <taxon>Dothideomycetes</taxon>
        <taxon>Dothideomycetes incertae sedis</taxon>
        <taxon>Botryosphaeriales</taxon>
        <taxon>Botryosphaeriaceae</taxon>
        <taxon>Lasiodiplodia</taxon>
    </lineage>
</organism>
<feature type="region of interest" description="Disordered" evidence="1">
    <location>
        <begin position="347"/>
        <end position="470"/>
    </location>
</feature>
<feature type="compositionally biased region" description="Polar residues" evidence="1">
    <location>
        <begin position="50"/>
        <end position="63"/>
    </location>
</feature>
<sequence length="508" mass="54736">MAKKKGRKSLVRTSISAACPAEDQEPLVTNGNTIYEEQPCSPPEEVPELSPQTDEATPSSAENNKPVHCPYSGPTAALICGIISTVAVKVPRALLPPSIEAKCADRDGDTIAKLDLVDKDAAYTLAHYIHTGTYQTLRLADDISAADGAAKEHDRALLAYVAATAYNLPGLADLAKEEAERQRAAVPPGRALRNVENACMDLPAGEGWVREHLGKIMLEEDLSCVSCDEFDSRFAGALVATIVNIFARFKSEVDRWEQLKQSMEGEENGRPESAASCDQVAGPLADEACVVSDAGSCHGPDEVNSYHDERDDERAGAAYDVPEEEAEEIVHDEPCTESAEEWVNGVFSKDSGDAQPEESRWSDCAAEDPPTSERSCIEEVAYPDEPASYSGYPDREEAPPDEVPPAPDEPAVPDEYLAPPDAYHSPPKEYPSLSEMSPAPPVLEMDSAAPAELDSTLDEPLAQEEENSSQITAAQCGNALEHLISGGWKHCPFCSVTALHIQQDGHRL</sequence>
<dbReference type="AlphaFoldDB" id="A0AA40CW56"/>
<evidence type="ECO:0008006" key="4">
    <source>
        <dbReference type="Google" id="ProtNLM"/>
    </source>
</evidence>
<proteinExistence type="predicted"/>
<evidence type="ECO:0000313" key="3">
    <source>
        <dbReference type="Proteomes" id="UP001175001"/>
    </source>
</evidence>
<dbReference type="EMBL" id="JAUJDW010000026">
    <property type="protein sequence ID" value="KAK0653616.1"/>
    <property type="molecule type" value="Genomic_DNA"/>
</dbReference>